<accession>A0A0D2IY41</accession>
<evidence type="ECO:0000256" key="1">
    <source>
        <dbReference type="SAM" id="MobiDB-lite"/>
    </source>
</evidence>
<organism evidence="2 3">
    <name type="scientific">Monoraphidium neglectum</name>
    <dbReference type="NCBI Taxonomy" id="145388"/>
    <lineage>
        <taxon>Eukaryota</taxon>
        <taxon>Viridiplantae</taxon>
        <taxon>Chlorophyta</taxon>
        <taxon>core chlorophytes</taxon>
        <taxon>Chlorophyceae</taxon>
        <taxon>CS clade</taxon>
        <taxon>Sphaeropleales</taxon>
        <taxon>Selenastraceae</taxon>
        <taxon>Monoraphidium</taxon>
    </lineage>
</organism>
<dbReference type="KEGG" id="mng:MNEG_15107"/>
<dbReference type="AlphaFoldDB" id="A0A0D2IY41"/>
<feature type="region of interest" description="Disordered" evidence="1">
    <location>
        <begin position="1"/>
        <end position="22"/>
    </location>
</feature>
<feature type="compositionally biased region" description="Polar residues" evidence="1">
    <location>
        <begin position="1"/>
        <end position="14"/>
    </location>
</feature>
<name>A0A0D2IY41_9CHLO</name>
<dbReference type="Proteomes" id="UP000054498">
    <property type="component" value="Unassembled WGS sequence"/>
</dbReference>
<evidence type="ECO:0000313" key="2">
    <source>
        <dbReference type="EMBL" id="KIY92857.1"/>
    </source>
</evidence>
<dbReference type="RefSeq" id="XP_013891877.1">
    <property type="nucleotide sequence ID" value="XM_014036423.1"/>
</dbReference>
<evidence type="ECO:0000313" key="3">
    <source>
        <dbReference type="Proteomes" id="UP000054498"/>
    </source>
</evidence>
<sequence length="217" mass="23547">MKAQQELASRTTSSDGDDEQPEVALDEAAARVAVRRSLSQALPLPSYEYGPDMVIETITADVLEDEGLLSAPPEAMQERWGEAVADMYCSADRADLLDFFSALARRLGELADELEAQRRAAGDLEAEGLCALELHQRYKARRGMSALQLSAGVLVCRPCHSAVHRAEDNKALAEGYSTLEALRAHPAVAKFAAWARRQRVAAPDGGGSAARPLRYPR</sequence>
<proteinExistence type="predicted"/>
<protein>
    <submittedName>
        <fullName evidence="2">Uncharacterized protein</fullName>
    </submittedName>
</protein>
<gene>
    <name evidence="2" type="ORF">MNEG_15107</name>
</gene>
<dbReference type="PANTHER" id="PTHR37827:SF1">
    <property type="entry name" value="HNH DOMAIN-CONTAINING PROTEIN"/>
    <property type="match status" value="1"/>
</dbReference>
<dbReference type="EMBL" id="KK105254">
    <property type="protein sequence ID" value="KIY92857.1"/>
    <property type="molecule type" value="Genomic_DNA"/>
</dbReference>
<dbReference type="OrthoDB" id="533617at2759"/>
<dbReference type="GeneID" id="25732735"/>
<keyword evidence="3" id="KW-1185">Reference proteome</keyword>
<reference evidence="2 3" key="1">
    <citation type="journal article" date="2013" name="BMC Genomics">
        <title>Reconstruction of the lipid metabolism for the microalga Monoraphidium neglectum from its genome sequence reveals characteristics suitable for biofuel production.</title>
        <authorList>
            <person name="Bogen C."/>
            <person name="Al-Dilaimi A."/>
            <person name="Albersmeier A."/>
            <person name="Wichmann J."/>
            <person name="Grundmann M."/>
            <person name="Rupp O."/>
            <person name="Lauersen K.J."/>
            <person name="Blifernez-Klassen O."/>
            <person name="Kalinowski J."/>
            <person name="Goesmann A."/>
            <person name="Mussgnug J.H."/>
            <person name="Kruse O."/>
        </authorList>
    </citation>
    <scope>NUCLEOTIDE SEQUENCE [LARGE SCALE GENOMIC DNA]</scope>
    <source>
        <strain evidence="2 3">SAG 48.87</strain>
    </source>
</reference>
<dbReference type="PANTHER" id="PTHR37827">
    <property type="entry name" value="TUDOR DOMAIN-CONTAINING PROTEIN"/>
    <property type="match status" value="1"/>
</dbReference>